<dbReference type="InterPro" id="IPR003507">
    <property type="entry name" value="S66_fam"/>
</dbReference>
<dbReference type="InterPro" id="IPR040921">
    <property type="entry name" value="Peptidase_S66C"/>
</dbReference>
<evidence type="ECO:0000259" key="3">
    <source>
        <dbReference type="Pfam" id="PF02016"/>
    </source>
</evidence>
<dbReference type="GO" id="GO:0004180">
    <property type="term" value="F:carboxypeptidase activity"/>
    <property type="evidence" value="ECO:0007669"/>
    <property type="project" value="UniProtKB-KW"/>
</dbReference>
<evidence type="ECO:0000256" key="2">
    <source>
        <dbReference type="ARBA" id="ARBA00022801"/>
    </source>
</evidence>
<dbReference type="Gene3D" id="3.40.50.10740">
    <property type="entry name" value="Class I glutamine amidotransferase-like"/>
    <property type="match status" value="1"/>
</dbReference>
<dbReference type="EMBL" id="CP029295">
    <property type="protein sequence ID" value="AXE60712.1"/>
    <property type="molecule type" value="Genomic_DNA"/>
</dbReference>
<dbReference type="InterPro" id="IPR029062">
    <property type="entry name" value="Class_I_gatase-like"/>
</dbReference>
<sequence length="351" mass="40639">MKKIINLKNGDFTTIVSLSAGILGESFCDHQREIGIRRLKEFGLEVKYAPNSLKGIKYISDHPESRADDLIWAINDKETKLILCALGGDDTYRLTPYLLDNIDYKNTIKNTNKIFLGYSDTTINHLIFNKLNVPSFYGVSFLTDLAELDSQMLDYTKNSFANLFKEDKMIYKPSKYWYEERNDFGLKQINVPRIKHTEDHNYLLLQGKSYFYGTLIGGCLESLADLFIDEKKRKINVQYDLFTNKTNFKNKVLLLETCELKLPPNEIELMLQEIAKTGCFDNLEGVIIGKPQNEKYFEEYKNLFSTFFSKYKNLSVVYNINIGHAYPKMILQLLGKIEIDVNNQEIISHKA</sequence>
<protein>
    <submittedName>
        <fullName evidence="5">Carboxypeptidase</fullName>
    </submittedName>
</protein>
<dbReference type="InterPro" id="IPR027461">
    <property type="entry name" value="Carboxypeptidase_A_C_sf"/>
</dbReference>
<evidence type="ECO:0000259" key="4">
    <source>
        <dbReference type="Pfam" id="PF17676"/>
    </source>
</evidence>
<reference evidence="5 6" key="1">
    <citation type="submission" date="2018-05" db="EMBL/GenBank/DDBJ databases">
        <title>Annotation of the Mycoplasma phocidae genome.</title>
        <authorList>
            <person name="Brown D.R."/>
            <person name="Kutish G.F."/>
            <person name="Frasca S.Jr."/>
        </authorList>
    </citation>
    <scope>NUCLEOTIDE SEQUENCE [LARGE SCALE GENOMIC DNA]</scope>
    <source>
        <strain evidence="5 6">105</strain>
    </source>
</reference>
<accession>A0A2Z5IQA2</accession>
<dbReference type="PANTHER" id="PTHR30237:SF4">
    <property type="entry name" value="LD-CARBOXYPEPTIDASE C-TERMINAL DOMAIN-CONTAINING PROTEIN"/>
    <property type="match status" value="1"/>
</dbReference>
<name>A0A2Z5IQA2_9BACT</name>
<dbReference type="KEGG" id="mpho:DA803_01230"/>
<dbReference type="OrthoDB" id="9807329at2"/>
<keyword evidence="5" id="KW-0121">Carboxypeptidase</keyword>
<comment type="similarity">
    <text evidence="1">Belongs to the peptidase S66 family.</text>
</comment>
<feature type="domain" description="LD-carboxypeptidase N-terminal" evidence="3">
    <location>
        <begin position="15"/>
        <end position="138"/>
    </location>
</feature>
<dbReference type="InterPro" id="IPR027478">
    <property type="entry name" value="LdcA_N"/>
</dbReference>
<dbReference type="CDD" id="cd07062">
    <property type="entry name" value="Peptidase_S66_mccF_like"/>
    <property type="match status" value="1"/>
</dbReference>
<evidence type="ECO:0000313" key="5">
    <source>
        <dbReference type="EMBL" id="AXE60712.1"/>
    </source>
</evidence>
<proteinExistence type="inferred from homology"/>
<feature type="domain" description="LD-carboxypeptidase C-terminal" evidence="4">
    <location>
        <begin position="213"/>
        <end position="338"/>
    </location>
</feature>
<dbReference type="Pfam" id="PF02016">
    <property type="entry name" value="Peptidase_S66"/>
    <property type="match status" value="1"/>
</dbReference>
<dbReference type="RefSeq" id="WP_114190824.1">
    <property type="nucleotide sequence ID" value="NZ_CP029295.1"/>
</dbReference>
<dbReference type="Proteomes" id="UP000252477">
    <property type="component" value="Chromosome"/>
</dbReference>
<evidence type="ECO:0000313" key="6">
    <source>
        <dbReference type="Proteomes" id="UP000252477"/>
    </source>
</evidence>
<dbReference type="Gene3D" id="3.50.30.60">
    <property type="entry name" value="LD-carboxypeptidase A C-terminal domain-like"/>
    <property type="match status" value="1"/>
</dbReference>
<keyword evidence="2" id="KW-0378">Hydrolase</keyword>
<dbReference type="InterPro" id="IPR040449">
    <property type="entry name" value="Peptidase_S66_N"/>
</dbReference>
<dbReference type="AlphaFoldDB" id="A0A2Z5IQA2"/>
<gene>
    <name evidence="5" type="ORF">DA803_01230</name>
</gene>
<dbReference type="SUPFAM" id="SSF52317">
    <property type="entry name" value="Class I glutamine amidotransferase-like"/>
    <property type="match status" value="1"/>
</dbReference>
<dbReference type="SUPFAM" id="SSF141986">
    <property type="entry name" value="LD-carboxypeptidase A C-terminal domain-like"/>
    <property type="match status" value="1"/>
</dbReference>
<evidence type="ECO:0000256" key="1">
    <source>
        <dbReference type="ARBA" id="ARBA00010233"/>
    </source>
</evidence>
<dbReference type="PIRSF" id="PIRSF028757">
    <property type="entry name" value="LD-carboxypeptidase"/>
    <property type="match status" value="1"/>
</dbReference>
<dbReference type="Pfam" id="PF17676">
    <property type="entry name" value="Peptidase_S66C"/>
    <property type="match status" value="1"/>
</dbReference>
<dbReference type="PANTHER" id="PTHR30237">
    <property type="entry name" value="MURAMOYLTETRAPEPTIDE CARBOXYPEPTIDASE"/>
    <property type="match status" value="1"/>
</dbReference>
<organism evidence="5 6">
    <name type="scientific">[Mycoplasma] phocae</name>
    <dbReference type="NCBI Taxonomy" id="142651"/>
    <lineage>
        <taxon>Bacteria</taxon>
        <taxon>Bacillati</taxon>
        <taxon>Mycoplasmatota</taxon>
        <taxon>Mycoplasmoidales</taxon>
        <taxon>Metamycoplasmataceae</taxon>
        <taxon>Metamycoplasma</taxon>
    </lineage>
</organism>
<keyword evidence="5" id="KW-0645">Protease</keyword>
<keyword evidence="6" id="KW-1185">Reference proteome</keyword>